<keyword evidence="2" id="KW-0547">Nucleotide-binding</keyword>
<evidence type="ECO:0000256" key="2">
    <source>
        <dbReference type="ARBA" id="ARBA00022741"/>
    </source>
</evidence>
<dbReference type="PROSITE" id="PS50893">
    <property type="entry name" value="ABC_TRANSPORTER_2"/>
    <property type="match status" value="1"/>
</dbReference>
<evidence type="ECO:0000313" key="6">
    <source>
        <dbReference type="Proteomes" id="UP001231362"/>
    </source>
</evidence>
<gene>
    <name evidence="5" type="ORF">J2S07_003790</name>
</gene>
<protein>
    <submittedName>
        <fullName evidence="5">ABC-2 type transport system ATP-binding protein</fullName>
    </submittedName>
</protein>
<evidence type="ECO:0000256" key="3">
    <source>
        <dbReference type="ARBA" id="ARBA00022840"/>
    </source>
</evidence>
<dbReference type="InterPro" id="IPR027417">
    <property type="entry name" value="P-loop_NTPase"/>
</dbReference>
<keyword evidence="3 5" id="KW-0067">ATP-binding</keyword>
<dbReference type="PANTHER" id="PTHR42939">
    <property type="entry name" value="ABC TRANSPORTER ATP-BINDING PROTEIN ALBC-RELATED"/>
    <property type="match status" value="1"/>
</dbReference>
<evidence type="ECO:0000313" key="5">
    <source>
        <dbReference type="EMBL" id="MDQ0157455.1"/>
    </source>
</evidence>
<dbReference type="GO" id="GO:0005524">
    <property type="term" value="F:ATP binding"/>
    <property type="evidence" value="ECO:0007669"/>
    <property type="project" value="UniProtKB-KW"/>
</dbReference>
<dbReference type="Gene3D" id="3.40.50.300">
    <property type="entry name" value="P-loop containing nucleotide triphosphate hydrolases"/>
    <property type="match status" value="1"/>
</dbReference>
<name>A0ABT9V9F4_9BACL</name>
<keyword evidence="6" id="KW-1185">Reference proteome</keyword>
<evidence type="ECO:0000256" key="1">
    <source>
        <dbReference type="ARBA" id="ARBA00022448"/>
    </source>
</evidence>
<dbReference type="Proteomes" id="UP001231362">
    <property type="component" value="Unassembled WGS sequence"/>
</dbReference>
<dbReference type="Pfam" id="PF00005">
    <property type="entry name" value="ABC_tran"/>
    <property type="match status" value="1"/>
</dbReference>
<evidence type="ECO:0000259" key="4">
    <source>
        <dbReference type="PROSITE" id="PS50893"/>
    </source>
</evidence>
<dbReference type="InterPro" id="IPR003439">
    <property type="entry name" value="ABC_transporter-like_ATP-bd"/>
</dbReference>
<dbReference type="InterPro" id="IPR051782">
    <property type="entry name" value="ABC_Transporter_VariousFunc"/>
</dbReference>
<accession>A0ABT9V9F4</accession>
<comment type="caution">
    <text evidence="5">The sequence shown here is derived from an EMBL/GenBank/DDBJ whole genome shotgun (WGS) entry which is preliminary data.</text>
</comment>
<keyword evidence="1" id="KW-0813">Transport</keyword>
<dbReference type="EMBL" id="JAUSTU010000027">
    <property type="protein sequence ID" value="MDQ0157455.1"/>
    <property type="molecule type" value="Genomic_DNA"/>
</dbReference>
<feature type="domain" description="ABC transporter" evidence="4">
    <location>
        <begin position="1"/>
        <end position="226"/>
    </location>
</feature>
<proteinExistence type="predicted"/>
<sequence>MFVKNLSFKYKNSKREILKDISFNLKKDKVNVLVGLNGTGKTTLFDCITNILKPNEGVLNFPSIDQILYLTQTIYFSPELKGKDFVKFISRIDNKVPFKFPESYTIKMDERSRNLFLHLWNTKIGRMSVGEKRWLFITVLSGLKRKLYILDEPTSGVDPSSRIRILKNIDKLVKDGSYCFISTHQLQDLSHIDCNIIMLHLGKVIYEGDYYKWLENNNTHNPDIAFDRSIE</sequence>
<reference evidence="5 6" key="1">
    <citation type="submission" date="2023-07" db="EMBL/GenBank/DDBJ databases">
        <title>Genomic Encyclopedia of Type Strains, Phase IV (KMG-IV): sequencing the most valuable type-strain genomes for metagenomic binning, comparative biology and taxonomic classification.</title>
        <authorList>
            <person name="Goeker M."/>
        </authorList>
    </citation>
    <scope>NUCLEOTIDE SEQUENCE [LARGE SCALE GENOMIC DNA]</scope>
    <source>
        <strain evidence="5 6">DSM 23948</strain>
    </source>
</reference>
<organism evidence="5 6">
    <name type="scientific">Anoxybacillus andreesenii</name>
    <dbReference type="NCBI Taxonomy" id="1325932"/>
    <lineage>
        <taxon>Bacteria</taxon>
        <taxon>Bacillati</taxon>
        <taxon>Bacillota</taxon>
        <taxon>Bacilli</taxon>
        <taxon>Bacillales</taxon>
        <taxon>Anoxybacillaceae</taxon>
        <taxon>Anoxybacillus</taxon>
    </lineage>
</organism>
<dbReference type="PANTHER" id="PTHR42939:SF1">
    <property type="entry name" value="ABC TRANSPORTER ATP-BINDING PROTEIN ALBC-RELATED"/>
    <property type="match status" value="1"/>
</dbReference>
<dbReference type="RefSeq" id="WP_307151917.1">
    <property type="nucleotide sequence ID" value="NZ_JAUSTU010000027.1"/>
</dbReference>
<dbReference type="SUPFAM" id="SSF52540">
    <property type="entry name" value="P-loop containing nucleoside triphosphate hydrolases"/>
    <property type="match status" value="1"/>
</dbReference>